<keyword evidence="4" id="KW-1185">Reference proteome</keyword>
<organism evidence="3 4">
    <name type="scientific">Thermogemmatispora aurantia</name>
    <dbReference type="NCBI Taxonomy" id="2045279"/>
    <lineage>
        <taxon>Bacteria</taxon>
        <taxon>Bacillati</taxon>
        <taxon>Chloroflexota</taxon>
        <taxon>Ktedonobacteria</taxon>
        <taxon>Thermogemmatisporales</taxon>
        <taxon>Thermogemmatisporaceae</taxon>
        <taxon>Thermogemmatispora</taxon>
    </lineage>
</organism>
<keyword evidence="2" id="KW-0812">Transmembrane</keyword>
<keyword evidence="2" id="KW-1133">Transmembrane helix</keyword>
<feature type="transmembrane region" description="Helical" evidence="2">
    <location>
        <begin position="97"/>
        <end position="118"/>
    </location>
</feature>
<feature type="transmembrane region" description="Helical" evidence="2">
    <location>
        <begin position="130"/>
        <end position="149"/>
    </location>
</feature>
<evidence type="ECO:0000313" key="4">
    <source>
        <dbReference type="Proteomes" id="UP000334820"/>
    </source>
</evidence>
<evidence type="ECO:0000256" key="2">
    <source>
        <dbReference type="SAM" id="Phobius"/>
    </source>
</evidence>
<evidence type="ECO:0000256" key="1">
    <source>
        <dbReference type="SAM" id="MobiDB-lite"/>
    </source>
</evidence>
<feature type="transmembrane region" description="Helical" evidence="2">
    <location>
        <begin position="214"/>
        <end position="235"/>
    </location>
</feature>
<protein>
    <recommendedName>
        <fullName evidence="5">DUF1345 domain-containing protein</fullName>
    </recommendedName>
</protein>
<proteinExistence type="predicted"/>
<accession>A0A5J4KB39</accession>
<dbReference type="SUPFAM" id="SSF81324">
    <property type="entry name" value="Voltage-gated potassium channels"/>
    <property type="match status" value="1"/>
</dbReference>
<reference evidence="3 4" key="1">
    <citation type="journal article" date="2019" name="Int. J. Syst. Evol. Microbiol.">
        <title>Thermogemmatispora aurantia sp. nov. and Thermogemmatispora argillosa sp. nov., within the class Ktedonobacteria, and emended description of the genus Thermogemmatispora.</title>
        <authorList>
            <person name="Zheng Y."/>
            <person name="Wang C.M."/>
            <person name="Sakai Y."/>
            <person name="Abe K."/>
            <person name="Yokota A."/>
            <person name="Yabe S."/>
        </authorList>
    </citation>
    <scope>NUCLEOTIDE SEQUENCE [LARGE SCALE GENOMIC DNA]</scope>
    <source>
        <strain evidence="3 4">A1-2</strain>
    </source>
</reference>
<keyword evidence="2" id="KW-0472">Membrane</keyword>
<feature type="compositionally biased region" description="Low complexity" evidence="1">
    <location>
        <begin position="14"/>
        <end position="24"/>
    </location>
</feature>
<dbReference type="EMBL" id="BKZV01000003">
    <property type="protein sequence ID" value="GER83947.1"/>
    <property type="molecule type" value="Genomic_DNA"/>
</dbReference>
<dbReference type="Proteomes" id="UP000334820">
    <property type="component" value="Unassembled WGS sequence"/>
</dbReference>
<feature type="transmembrane region" description="Helical" evidence="2">
    <location>
        <begin position="61"/>
        <end position="81"/>
    </location>
</feature>
<evidence type="ECO:0008006" key="5">
    <source>
        <dbReference type="Google" id="ProtNLM"/>
    </source>
</evidence>
<dbReference type="AlphaFoldDB" id="A0A5J4KB39"/>
<comment type="caution">
    <text evidence="3">The sequence shown here is derived from an EMBL/GenBank/DDBJ whole genome shotgun (WGS) entry which is preliminary data.</text>
</comment>
<evidence type="ECO:0000313" key="3">
    <source>
        <dbReference type="EMBL" id="GER83947.1"/>
    </source>
</evidence>
<dbReference type="RefSeq" id="WP_151728636.1">
    <property type="nucleotide sequence ID" value="NZ_BKZV01000003.1"/>
</dbReference>
<feature type="region of interest" description="Disordered" evidence="1">
    <location>
        <begin position="1"/>
        <end position="24"/>
    </location>
</feature>
<feature type="transmembrane region" description="Helical" evidence="2">
    <location>
        <begin position="35"/>
        <end position="55"/>
    </location>
</feature>
<name>A0A5J4KB39_9CHLR</name>
<sequence length="238" mass="26183">MEEHQKSHGVTGIQQGAGEQQQQSGAKESKIAPRWLALIAALLCGLLYAVLPPWLTLGPNWLPLVLEGIIVAGVIVFRFLARSGWQSQHIHRWQRHLAFGLLAVVTLALGSAVALLIFNLPRSTRADILLRAAALLWTSNILVFALWYWEIDGGGPVGRHRRGHRAADFLFPQQANGNSSGWVPHFLDYLFLAFTTATAFSPTDTMPLTRRAKALMMLESLLSLLVLAILAARAVNIL</sequence>
<gene>
    <name evidence="3" type="ORF">KTAU_25840</name>
</gene>